<comment type="caution">
    <text evidence="1">The sequence shown here is derived from an EMBL/GenBank/DDBJ whole genome shotgun (WGS) entry which is preliminary data.</text>
</comment>
<name>A0AAV5SQH9_9BILA</name>
<dbReference type="AlphaFoldDB" id="A0AAV5SQH9"/>
<protein>
    <submittedName>
        <fullName evidence="1">Uncharacterized protein</fullName>
    </submittedName>
</protein>
<reference evidence="1" key="1">
    <citation type="submission" date="2023-10" db="EMBL/GenBank/DDBJ databases">
        <title>Genome assembly of Pristionchus species.</title>
        <authorList>
            <person name="Yoshida K."/>
            <person name="Sommer R.J."/>
        </authorList>
    </citation>
    <scope>NUCLEOTIDE SEQUENCE</scope>
    <source>
        <strain evidence="1">RS0144</strain>
    </source>
</reference>
<feature type="non-terminal residue" evidence="1">
    <location>
        <position position="68"/>
    </location>
</feature>
<organism evidence="1 2">
    <name type="scientific">Pristionchus entomophagus</name>
    <dbReference type="NCBI Taxonomy" id="358040"/>
    <lineage>
        <taxon>Eukaryota</taxon>
        <taxon>Metazoa</taxon>
        <taxon>Ecdysozoa</taxon>
        <taxon>Nematoda</taxon>
        <taxon>Chromadorea</taxon>
        <taxon>Rhabditida</taxon>
        <taxon>Rhabditina</taxon>
        <taxon>Diplogasteromorpha</taxon>
        <taxon>Diplogasteroidea</taxon>
        <taxon>Neodiplogasteridae</taxon>
        <taxon>Pristionchus</taxon>
    </lineage>
</organism>
<gene>
    <name evidence="1" type="ORF">PENTCL1PPCAC_7319</name>
</gene>
<accession>A0AAV5SQH9</accession>
<evidence type="ECO:0000313" key="2">
    <source>
        <dbReference type="Proteomes" id="UP001432027"/>
    </source>
</evidence>
<keyword evidence="2" id="KW-1185">Reference proteome</keyword>
<dbReference type="EMBL" id="BTSX01000002">
    <property type="protein sequence ID" value="GMS85144.1"/>
    <property type="molecule type" value="Genomic_DNA"/>
</dbReference>
<sequence length="68" mass="7914">SRKVEGASTWKVRCLEETEEIQTTAMKTSSENETDESIVGRLVDELKSEKKTLKKEVEKERRKREESV</sequence>
<feature type="non-terminal residue" evidence="1">
    <location>
        <position position="1"/>
    </location>
</feature>
<proteinExistence type="predicted"/>
<dbReference type="Proteomes" id="UP001432027">
    <property type="component" value="Unassembled WGS sequence"/>
</dbReference>
<evidence type="ECO:0000313" key="1">
    <source>
        <dbReference type="EMBL" id="GMS85144.1"/>
    </source>
</evidence>